<feature type="transmembrane region" description="Helical" evidence="2">
    <location>
        <begin position="68"/>
        <end position="87"/>
    </location>
</feature>
<feature type="region of interest" description="Disordered" evidence="1">
    <location>
        <begin position="255"/>
        <end position="328"/>
    </location>
</feature>
<feature type="compositionally biased region" description="Basic residues" evidence="1">
    <location>
        <begin position="277"/>
        <end position="286"/>
    </location>
</feature>
<dbReference type="Proteomes" id="UP000224006">
    <property type="component" value="Chromosome I"/>
</dbReference>
<keyword evidence="2" id="KW-0812">Transmembrane</keyword>
<gene>
    <name evidence="3" type="ORF">BESB_008210</name>
</gene>
<name>A0A2A9MKL3_BESBE</name>
<reference evidence="3 4" key="1">
    <citation type="submission" date="2017-09" db="EMBL/GenBank/DDBJ databases">
        <title>Genome sequencing of Besnoitia besnoiti strain Bb-Ger1.</title>
        <authorList>
            <person name="Schares G."/>
            <person name="Venepally P."/>
            <person name="Lorenzi H.A."/>
        </authorList>
    </citation>
    <scope>NUCLEOTIDE SEQUENCE [LARGE SCALE GENOMIC DNA]</scope>
    <source>
        <strain evidence="3 4">Bb-Ger1</strain>
    </source>
</reference>
<proteinExistence type="predicted"/>
<sequence length="328" mass="34878">MVASTEPTRAASTMSADEVTSANHSGQSPAGSILRDRLRATTNADELTVRLGAVATTKKRRRTSSAYSIVRTLARVLVLSLVVYVGVTGGLGRLRECIHSCRASEGPVVRRLMDQGSGGSCRYGGCRCPSCVASTQRTVGTAALGVSQGSVAGHRSAGPSHDTSLQAGPTSSQSPLTQQPHPDIMLQLASMLASSHIADNPLQGSPFRNTRLRKEEYSAHERQKMRLQQREAAQAAGRWPTVFQQQSLRRAAQAAAEASAAAQGPSPVEQGLLQRRADHRRRRRLKREAAYQGRRLLGTSGRGSPSPPGPGAPPNSPQASSSDEDMED</sequence>
<dbReference type="VEuPathDB" id="ToxoDB:BESB_008210"/>
<keyword evidence="4" id="KW-1185">Reference proteome</keyword>
<dbReference type="RefSeq" id="XP_029222488.1">
    <property type="nucleotide sequence ID" value="XM_029359575.1"/>
</dbReference>
<keyword evidence="2" id="KW-1133">Transmembrane helix</keyword>
<evidence type="ECO:0008006" key="5">
    <source>
        <dbReference type="Google" id="ProtNLM"/>
    </source>
</evidence>
<feature type="compositionally biased region" description="Pro residues" evidence="1">
    <location>
        <begin position="305"/>
        <end position="316"/>
    </location>
</feature>
<evidence type="ECO:0000313" key="4">
    <source>
        <dbReference type="Proteomes" id="UP000224006"/>
    </source>
</evidence>
<evidence type="ECO:0000256" key="1">
    <source>
        <dbReference type="SAM" id="MobiDB-lite"/>
    </source>
</evidence>
<feature type="compositionally biased region" description="Polar residues" evidence="1">
    <location>
        <begin position="1"/>
        <end position="30"/>
    </location>
</feature>
<dbReference type="EMBL" id="NWUJ01000001">
    <property type="protein sequence ID" value="PFH38479.1"/>
    <property type="molecule type" value="Genomic_DNA"/>
</dbReference>
<dbReference type="KEGG" id="bbes:BESB_008210"/>
<organism evidence="3 4">
    <name type="scientific">Besnoitia besnoiti</name>
    <name type="common">Apicomplexan protozoan</name>
    <dbReference type="NCBI Taxonomy" id="94643"/>
    <lineage>
        <taxon>Eukaryota</taxon>
        <taxon>Sar</taxon>
        <taxon>Alveolata</taxon>
        <taxon>Apicomplexa</taxon>
        <taxon>Conoidasida</taxon>
        <taxon>Coccidia</taxon>
        <taxon>Eucoccidiorida</taxon>
        <taxon>Eimeriorina</taxon>
        <taxon>Sarcocystidae</taxon>
        <taxon>Besnoitia</taxon>
    </lineage>
</organism>
<feature type="region of interest" description="Disordered" evidence="1">
    <location>
        <begin position="1"/>
        <end position="34"/>
    </location>
</feature>
<feature type="compositionally biased region" description="Polar residues" evidence="1">
    <location>
        <begin position="161"/>
        <end position="179"/>
    </location>
</feature>
<evidence type="ECO:0000313" key="3">
    <source>
        <dbReference type="EMBL" id="PFH38479.1"/>
    </source>
</evidence>
<evidence type="ECO:0000256" key="2">
    <source>
        <dbReference type="SAM" id="Phobius"/>
    </source>
</evidence>
<accession>A0A2A9MKL3</accession>
<dbReference type="GeneID" id="40305883"/>
<comment type="caution">
    <text evidence="3">The sequence shown here is derived from an EMBL/GenBank/DDBJ whole genome shotgun (WGS) entry which is preliminary data.</text>
</comment>
<feature type="region of interest" description="Disordered" evidence="1">
    <location>
        <begin position="150"/>
        <end position="179"/>
    </location>
</feature>
<dbReference type="AlphaFoldDB" id="A0A2A9MKL3"/>
<keyword evidence="2" id="KW-0472">Membrane</keyword>
<protein>
    <recommendedName>
        <fullName evidence="5">Transmembrane protein</fullName>
    </recommendedName>
</protein>